<gene>
    <name evidence="2" type="ORF">MCU_01449</name>
</gene>
<reference evidence="2 3" key="1">
    <citation type="submission" date="2012-03" db="EMBL/GenBank/DDBJ databases">
        <title>The Genome Sequence of Bartonella elizabethae Re6043vi.</title>
        <authorList>
            <consortium name="The Broad Institute Genome Sequencing Platform"/>
            <consortium name="The Broad Institute Genome Sequencing Center for Infectious Disease"/>
            <person name="Feldgarden M."/>
            <person name="Kirby J."/>
            <person name="Kosoy M."/>
            <person name="Birtles R."/>
            <person name="Probert W.S."/>
            <person name="Chiaraviglio L."/>
            <person name="Young S.K."/>
            <person name="Zeng Q."/>
            <person name="Gargeya S."/>
            <person name="Fitzgerald M."/>
            <person name="Haas B."/>
            <person name="Abouelleil A."/>
            <person name="Alvarado L."/>
            <person name="Arachchi H.M."/>
            <person name="Berlin A."/>
            <person name="Chapman S.B."/>
            <person name="Gearin G."/>
            <person name="Goldberg J."/>
            <person name="Griggs A."/>
            <person name="Gujja S."/>
            <person name="Hansen M."/>
            <person name="Heiman D."/>
            <person name="Howarth C."/>
            <person name="Larimer J."/>
            <person name="Lui A."/>
            <person name="MacDonald P.J.P."/>
            <person name="McCowen C."/>
            <person name="Montmayeur A."/>
            <person name="Murphy C."/>
            <person name="Neiman D."/>
            <person name="Pearson M."/>
            <person name="Priest M."/>
            <person name="Roberts A."/>
            <person name="Saif S."/>
            <person name="Shea T."/>
            <person name="Sisk P."/>
            <person name="Stolte C."/>
            <person name="Sykes S."/>
            <person name="Wortman J."/>
            <person name="Nusbaum C."/>
            <person name="Birren B."/>
        </authorList>
    </citation>
    <scope>NUCLEOTIDE SEQUENCE [LARGE SCALE GENOMIC DNA]</scope>
    <source>
        <strain evidence="2 3">Re6043vi</strain>
    </source>
</reference>
<dbReference type="Pfam" id="PF01381">
    <property type="entry name" value="HTH_3"/>
    <property type="match status" value="1"/>
</dbReference>
<dbReference type="SUPFAM" id="SSF47413">
    <property type="entry name" value="lambda repressor-like DNA-binding domains"/>
    <property type="match status" value="1"/>
</dbReference>
<dbReference type="Proteomes" id="UP000008942">
    <property type="component" value="Unassembled WGS sequence"/>
</dbReference>
<dbReference type="RefSeq" id="WP_005774720.1">
    <property type="nucleotide sequence ID" value="NZ_JH725141.1"/>
</dbReference>
<organism evidence="2 3">
    <name type="scientific">Bartonella elizabethae Re6043vi</name>
    <dbReference type="NCBI Taxonomy" id="1094554"/>
    <lineage>
        <taxon>Bacteria</taxon>
        <taxon>Pseudomonadati</taxon>
        <taxon>Pseudomonadota</taxon>
        <taxon>Alphaproteobacteria</taxon>
        <taxon>Hyphomicrobiales</taxon>
        <taxon>Bartonellaceae</taxon>
        <taxon>Bartonella</taxon>
    </lineage>
</organism>
<dbReference type="EMBL" id="AILW01000022">
    <property type="protein sequence ID" value="EJF82449.1"/>
    <property type="molecule type" value="Genomic_DNA"/>
</dbReference>
<dbReference type="InterPro" id="IPR010982">
    <property type="entry name" value="Lambda_DNA-bd_dom_sf"/>
</dbReference>
<sequence length="154" mass="17587">MSRCVHTLKAKKADSDSVLSDSRNTYARALATGGEPEVKAKNPHSNDILIGKRIRLRREMLKISQKELGHRLGVTFQQIQKYEKAINRVGAGRLQEIADILDISIFFFYADISLKEKNTSYDEIASKEEHTLLKSFRELKPKQQKAILSLICER</sequence>
<dbReference type="CDD" id="cd00093">
    <property type="entry name" value="HTH_XRE"/>
    <property type="match status" value="1"/>
</dbReference>
<dbReference type="Gene3D" id="1.10.260.40">
    <property type="entry name" value="lambda repressor-like DNA-binding domains"/>
    <property type="match status" value="1"/>
</dbReference>
<evidence type="ECO:0000313" key="3">
    <source>
        <dbReference type="Proteomes" id="UP000008942"/>
    </source>
</evidence>
<dbReference type="SMART" id="SM00530">
    <property type="entry name" value="HTH_XRE"/>
    <property type="match status" value="1"/>
</dbReference>
<accession>A0ABP2QMD1</accession>
<dbReference type="InterPro" id="IPR001387">
    <property type="entry name" value="Cro/C1-type_HTH"/>
</dbReference>
<feature type="domain" description="HTH cro/C1-type" evidence="1">
    <location>
        <begin position="54"/>
        <end position="108"/>
    </location>
</feature>
<protein>
    <recommendedName>
        <fullName evidence="1">HTH cro/C1-type domain-containing protein</fullName>
    </recommendedName>
</protein>
<dbReference type="PROSITE" id="PS50943">
    <property type="entry name" value="HTH_CROC1"/>
    <property type="match status" value="1"/>
</dbReference>
<name>A0ABP2QMD1_BAREL</name>
<keyword evidence="3" id="KW-1185">Reference proteome</keyword>
<evidence type="ECO:0000259" key="1">
    <source>
        <dbReference type="PROSITE" id="PS50943"/>
    </source>
</evidence>
<comment type="caution">
    <text evidence="2">The sequence shown here is derived from an EMBL/GenBank/DDBJ whole genome shotgun (WGS) entry which is preliminary data.</text>
</comment>
<proteinExistence type="predicted"/>
<evidence type="ECO:0000313" key="2">
    <source>
        <dbReference type="EMBL" id="EJF82449.1"/>
    </source>
</evidence>